<dbReference type="EC" id="3.2.1.-" evidence="2"/>
<reference evidence="2 3" key="1">
    <citation type="submission" date="2018-06" db="EMBL/GenBank/DDBJ databases">
        <authorList>
            <consortium name="Pathogen Informatics"/>
            <person name="Doyle S."/>
        </authorList>
    </citation>
    <scope>NUCLEOTIDE SEQUENCE [LARGE SCALE GENOMIC DNA]</scope>
    <source>
        <strain evidence="2 3">NCTC9073</strain>
    </source>
</reference>
<evidence type="ECO:0000313" key="3">
    <source>
        <dbReference type="Proteomes" id="UP000250780"/>
    </source>
</evidence>
<keyword evidence="2" id="KW-0378">Hydrolase</keyword>
<dbReference type="InterPro" id="IPR014756">
    <property type="entry name" value="Ig_E-set"/>
</dbReference>
<gene>
    <name evidence="2" type="primary">glgX_4</name>
    <name evidence="2" type="ORF">NCTC9073_00561</name>
</gene>
<protein>
    <submittedName>
        <fullName evidence="2">Glycogen debranching protein</fullName>
        <ecNumber evidence="2">3.2.1.-</ecNumber>
    </submittedName>
</protein>
<dbReference type="Gene3D" id="2.60.40.10">
    <property type="entry name" value="Immunoglobulins"/>
    <property type="match status" value="1"/>
</dbReference>
<feature type="region of interest" description="Disordered" evidence="1">
    <location>
        <begin position="94"/>
        <end position="113"/>
    </location>
</feature>
<dbReference type="InterPro" id="IPR013783">
    <property type="entry name" value="Ig-like_fold"/>
</dbReference>
<evidence type="ECO:0000313" key="2">
    <source>
        <dbReference type="EMBL" id="SPX09314.1"/>
    </source>
</evidence>
<dbReference type="Proteomes" id="UP000250780">
    <property type="component" value="Unassembled WGS sequence"/>
</dbReference>
<proteinExistence type="predicted"/>
<dbReference type="GO" id="GO:0016798">
    <property type="term" value="F:hydrolase activity, acting on glycosyl bonds"/>
    <property type="evidence" value="ECO:0007669"/>
    <property type="project" value="UniProtKB-KW"/>
</dbReference>
<name>A0A2X1P069_ECOLX</name>
<dbReference type="EMBL" id="UASD01000004">
    <property type="protein sequence ID" value="SPX09314.1"/>
    <property type="molecule type" value="Genomic_DNA"/>
</dbReference>
<accession>A0A2X1P069</accession>
<keyword evidence="2" id="KW-0326">Glycosidase</keyword>
<evidence type="ECO:0000256" key="1">
    <source>
        <dbReference type="SAM" id="MobiDB-lite"/>
    </source>
</evidence>
<organism evidence="2 3">
    <name type="scientific">Escherichia coli</name>
    <dbReference type="NCBI Taxonomy" id="562"/>
    <lineage>
        <taxon>Bacteria</taxon>
        <taxon>Pseudomonadati</taxon>
        <taxon>Pseudomonadota</taxon>
        <taxon>Gammaproteobacteria</taxon>
        <taxon>Enterobacterales</taxon>
        <taxon>Enterobacteriaceae</taxon>
        <taxon>Escherichia</taxon>
    </lineage>
</organism>
<dbReference type="AlphaFoldDB" id="A0A2X1P069"/>
<sequence length="113" mass="12658">MTCQGTVATFGTVICRMRARVCVMVIAFMALATRRGHRFNPAKLLIDPCARQIDGEFKDNPLLHAGHNEPDYRDNAAIAPKCVVVVDHYDWEDDAPPRTPWAAPSFMKPMSKD</sequence>
<dbReference type="SUPFAM" id="SSF81296">
    <property type="entry name" value="E set domains"/>
    <property type="match status" value="1"/>
</dbReference>